<evidence type="ECO:0000259" key="2">
    <source>
        <dbReference type="PROSITE" id="PS51745"/>
    </source>
</evidence>
<accession>A0A165CIB2</accession>
<dbReference type="PROSITE" id="PS51745">
    <property type="entry name" value="PB1"/>
    <property type="match status" value="1"/>
</dbReference>
<proteinExistence type="predicted"/>
<dbReference type="RefSeq" id="XP_040760604.1">
    <property type="nucleotide sequence ID" value="XM_040902289.1"/>
</dbReference>
<evidence type="ECO:0000256" key="1">
    <source>
        <dbReference type="SAM" id="MobiDB-lite"/>
    </source>
</evidence>
<evidence type="ECO:0000313" key="4">
    <source>
        <dbReference type="Proteomes" id="UP000076871"/>
    </source>
</evidence>
<feature type="compositionally biased region" description="Basic and acidic residues" evidence="1">
    <location>
        <begin position="223"/>
        <end position="236"/>
    </location>
</feature>
<organism evidence="3 4">
    <name type="scientific">Laetiporus sulphureus 93-53</name>
    <dbReference type="NCBI Taxonomy" id="1314785"/>
    <lineage>
        <taxon>Eukaryota</taxon>
        <taxon>Fungi</taxon>
        <taxon>Dikarya</taxon>
        <taxon>Basidiomycota</taxon>
        <taxon>Agaricomycotina</taxon>
        <taxon>Agaricomycetes</taxon>
        <taxon>Polyporales</taxon>
        <taxon>Laetiporus</taxon>
    </lineage>
</organism>
<gene>
    <name evidence="3" type="ORF">LAESUDRAFT_393456</name>
</gene>
<reference evidence="3 4" key="1">
    <citation type="journal article" date="2016" name="Mol. Biol. Evol.">
        <title>Comparative Genomics of Early-Diverging Mushroom-Forming Fungi Provides Insights into the Origins of Lignocellulose Decay Capabilities.</title>
        <authorList>
            <person name="Nagy L.G."/>
            <person name="Riley R."/>
            <person name="Tritt A."/>
            <person name="Adam C."/>
            <person name="Daum C."/>
            <person name="Floudas D."/>
            <person name="Sun H."/>
            <person name="Yadav J.S."/>
            <person name="Pangilinan J."/>
            <person name="Larsson K.H."/>
            <person name="Matsuura K."/>
            <person name="Barry K."/>
            <person name="Labutti K."/>
            <person name="Kuo R."/>
            <person name="Ohm R.A."/>
            <person name="Bhattacharya S.S."/>
            <person name="Shirouzu T."/>
            <person name="Yoshinaga Y."/>
            <person name="Martin F.M."/>
            <person name="Grigoriev I.V."/>
            <person name="Hibbett D.S."/>
        </authorList>
    </citation>
    <scope>NUCLEOTIDE SEQUENCE [LARGE SCALE GENOMIC DNA]</scope>
    <source>
        <strain evidence="3 4">93-53</strain>
    </source>
</reference>
<dbReference type="Pfam" id="PF00564">
    <property type="entry name" value="PB1"/>
    <property type="match status" value="1"/>
</dbReference>
<feature type="domain" description="PB1" evidence="2">
    <location>
        <begin position="4"/>
        <end position="90"/>
    </location>
</feature>
<dbReference type="GeneID" id="63819320"/>
<keyword evidence="4" id="KW-1185">Reference proteome</keyword>
<dbReference type="Gene3D" id="3.10.20.90">
    <property type="entry name" value="Phosphatidylinositol 3-kinase Catalytic Subunit, Chain A, domain 1"/>
    <property type="match status" value="1"/>
</dbReference>
<feature type="compositionally biased region" description="Gly residues" evidence="1">
    <location>
        <begin position="179"/>
        <end position="188"/>
    </location>
</feature>
<dbReference type="AlphaFoldDB" id="A0A165CIB2"/>
<feature type="region of interest" description="Disordered" evidence="1">
    <location>
        <begin position="164"/>
        <end position="266"/>
    </location>
</feature>
<dbReference type="InParanoid" id="A0A165CIB2"/>
<evidence type="ECO:0000313" key="3">
    <source>
        <dbReference type="EMBL" id="KZT02864.1"/>
    </source>
</evidence>
<dbReference type="STRING" id="1314785.A0A165CIB2"/>
<name>A0A165CIB2_9APHY</name>
<dbReference type="SUPFAM" id="SSF54277">
    <property type="entry name" value="CAD &amp; PB1 domains"/>
    <property type="match status" value="1"/>
</dbReference>
<dbReference type="EMBL" id="KV427649">
    <property type="protein sequence ID" value="KZT02864.1"/>
    <property type="molecule type" value="Genomic_DNA"/>
</dbReference>
<feature type="compositionally biased region" description="Basic residues" evidence="1">
    <location>
        <begin position="190"/>
        <end position="203"/>
    </location>
</feature>
<dbReference type="Proteomes" id="UP000076871">
    <property type="component" value="Unassembled WGS sequence"/>
</dbReference>
<dbReference type="OrthoDB" id="661148at2759"/>
<sequence length="355" mass="38983">MSSNNNLQVKLTRPPSGPIRRIVFTELPSWAELSARIESLYDIPRADIAVSYVDNEDDEITLNSEEELQDLYRTLPAPDENKERLIRFNVHELRRGDKESEDGDVDPTVALANDVATLIASITAVVISHPEIVDGMHNVMRNAVNGAQGPSPFAFGRHHGHHGRGFGMFSRGGGHHGGRGGFMNGGRGRAWAHRSPPGHRHHSASPGPHAQGSPAGSPPHSPAPRERSLPPPGEHRHGGRGGHHHFHHDARGPSPSGIDHDHRGRGRFRASSWDHLSDEFPFSHHHRGHRHFGVDKGGFGGHPHGPPRYPGMWDPEARLHGLPPHAFGHGHRSRGGWGLWGDVFGDLEKGYDSEF</sequence>
<dbReference type="InterPro" id="IPR053793">
    <property type="entry name" value="PB1-like"/>
</dbReference>
<dbReference type="InterPro" id="IPR000270">
    <property type="entry name" value="PB1_dom"/>
</dbReference>
<protein>
    <recommendedName>
        <fullName evidence="2">PB1 domain-containing protein</fullName>
    </recommendedName>
</protein>
<feature type="compositionally biased region" description="Basic residues" evidence="1">
    <location>
        <begin position="237"/>
        <end position="248"/>
    </location>
</feature>